<keyword evidence="7" id="KW-1133">Transmembrane helix</keyword>
<accession>B7K0H4</accession>
<evidence type="ECO:0000256" key="5">
    <source>
        <dbReference type="ARBA" id="ARBA00023049"/>
    </source>
</evidence>
<feature type="transmembrane region" description="Helical" evidence="7">
    <location>
        <begin position="35"/>
        <end position="57"/>
    </location>
</feature>
<dbReference type="InterPro" id="IPR001915">
    <property type="entry name" value="Peptidase_M48"/>
</dbReference>
<dbReference type="CDD" id="cd07326">
    <property type="entry name" value="M56_BlaR1_MecR1_like"/>
    <property type="match status" value="1"/>
</dbReference>
<gene>
    <name evidence="9" type="ordered locus">PCC8801_3493</name>
</gene>
<keyword evidence="1 6" id="KW-0645">Protease</keyword>
<comment type="similarity">
    <text evidence="6">Belongs to the peptidase M48 family.</text>
</comment>
<dbReference type="Gene3D" id="3.30.2010.10">
    <property type="entry name" value="Metalloproteases ('zincins'), catalytic domain"/>
    <property type="match status" value="1"/>
</dbReference>
<dbReference type="AlphaFoldDB" id="B7K0H4"/>
<dbReference type="RefSeq" id="WP_012596717.1">
    <property type="nucleotide sequence ID" value="NC_011726.1"/>
</dbReference>
<dbReference type="Pfam" id="PF01435">
    <property type="entry name" value="Peptidase_M48"/>
    <property type="match status" value="1"/>
</dbReference>
<evidence type="ECO:0000256" key="4">
    <source>
        <dbReference type="ARBA" id="ARBA00022833"/>
    </source>
</evidence>
<proteinExistence type="inferred from homology"/>
<dbReference type="HOGENOM" id="CLU_990242_0_0_3"/>
<dbReference type="eggNOG" id="COG0501">
    <property type="taxonomic scope" value="Bacteria"/>
</dbReference>
<keyword evidence="7" id="KW-0812">Transmembrane</keyword>
<evidence type="ECO:0000256" key="2">
    <source>
        <dbReference type="ARBA" id="ARBA00022723"/>
    </source>
</evidence>
<dbReference type="InterPro" id="IPR052173">
    <property type="entry name" value="Beta-lactam_resp_regulator"/>
</dbReference>
<dbReference type="GO" id="GO:0046872">
    <property type="term" value="F:metal ion binding"/>
    <property type="evidence" value="ECO:0007669"/>
    <property type="project" value="UniProtKB-KW"/>
</dbReference>
<keyword evidence="10" id="KW-1185">Reference proteome</keyword>
<sequence>MHLLMIVVALTLAAIIRFCTPSSSLNWTTRWQRSLFYFVFPPLLLLMTSLAVMVMGYHGQMWGWQSSWYGYLLSVGFVIFASISFIKLAYQGWQSLQVINRYPQTIVEGKLARILDISFPYSAQIGFWNPELVVSKGLLNTLDQDHLNAVIAHEQAHANYRDTFWFFILGWLGRITFWLPNTDILWQDLLLIREIRADQQASQQVDALLIAESLVIVAQEINHIAVGNTLGIIEAAFHDKILSNRLNERIDALLTESESPIFNPLNLSYILLTFIPLVLIPFHC</sequence>
<dbReference type="PANTHER" id="PTHR34978:SF3">
    <property type="entry name" value="SLR0241 PROTEIN"/>
    <property type="match status" value="1"/>
</dbReference>
<organism evidence="9 10">
    <name type="scientific">Rippkaea orientalis (strain PCC 8801 / RF-1)</name>
    <name type="common">Cyanothece sp. (strain PCC 8801)</name>
    <dbReference type="NCBI Taxonomy" id="41431"/>
    <lineage>
        <taxon>Bacteria</taxon>
        <taxon>Bacillati</taxon>
        <taxon>Cyanobacteriota</taxon>
        <taxon>Cyanophyceae</taxon>
        <taxon>Oscillatoriophycideae</taxon>
        <taxon>Chroococcales</taxon>
        <taxon>Aphanothecaceae</taxon>
        <taxon>Rippkaea</taxon>
        <taxon>Rippkaea orientalis</taxon>
    </lineage>
</organism>
<keyword evidence="7" id="KW-0472">Membrane</keyword>
<evidence type="ECO:0000256" key="1">
    <source>
        <dbReference type="ARBA" id="ARBA00022670"/>
    </source>
</evidence>
<dbReference type="KEGG" id="cyp:PCC8801_3493"/>
<dbReference type="STRING" id="41431.PCC8801_3493"/>
<keyword evidence="5 6" id="KW-0482">Metalloprotease</keyword>
<evidence type="ECO:0000256" key="6">
    <source>
        <dbReference type="RuleBase" id="RU003983"/>
    </source>
</evidence>
<keyword evidence="2" id="KW-0479">Metal-binding</keyword>
<name>B7K0H4_RIPO1</name>
<keyword evidence="3 6" id="KW-0378">Hydrolase</keyword>
<evidence type="ECO:0000256" key="3">
    <source>
        <dbReference type="ARBA" id="ARBA00022801"/>
    </source>
</evidence>
<dbReference type="PANTHER" id="PTHR34978">
    <property type="entry name" value="POSSIBLE SENSOR-TRANSDUCER PROTEIN BLAR"/>
    <property type="match status" value="1"/>
</dbReference>
<reference evidence="10" key="1">
    <citation type="journal article" date="2011" name="MBio">
        <title>Novel metabolic attributes of the genus Cyanothece, comprising a group of unicellular nitrogen-fixing Cyanobacteria.</title>
        <authorList>
            <person name="Bandyopadhyay A."/>
            <person name="Elvitigala T."/>
            <person name="Welsh E."/>
            <person name="Stockel J."/>
            <person name="Liberton M."/>
            <person name="Min H."/>
            <person name="Sherman L.A."/>
            <person name="Pakrasi H.B."/>
        </authorList>
    </citation>
    <scope>NUCLEOTIDE SEQUENCE [LARGE SCALE GENOMIC DNA]</scope>
    <source>
        <strain evidence="10">PCC 8801</strain>
    </source>
</reference>
<dbReference type="Proteomes" id="UP000008204">
    <property type="component" value="Chromosome"/>
</dbReference>
<feature type="domain" description="Peptidase M48" evidence="8">
    <location>
        <begin position="131"/>
        <end position="183"/>
    </location>
</feature>
<feature type="transmembrane region" description="Helical" evidence="7">
    <location>
        <begin position="69"/>
        <end position="90"/>
    </location>
</feature>
<dbReference type="OrthoDB" id="462286at2"/>
<evidence type="ECO:0000259" key="8">
    <source>
        <dbReference type="Pfam" id="PF01435"/>
    </source>
</evidence>
<dbReference type="GO" id="GO:0006508">
    <property type="term" value="P:proteolysis"/>
    <property type="evidence" value="ECO:0007669"/>
    <property type="project" value="UniProtKB-KW"/>
</dbReference>
<keyword evidence="4 6" id="KW-0862">Zinc</keyword>
<protein>
    <submittedName>
        <fullName evidence="9">Peptidase M56 BlaR1</fullName>
    </submittedName>
</protein>
<evidence type="ECO:0000313" key="10">
    <source>
        <dbReference type="Proteomes" id="UP000008204"/>
    </source>
</evidence>
<evidence type="ECO:0000256" key="7">
    <source>
        <dbReference type="SAM" id="Phobius"/>
    </source>
</evidence>
<comment type="cofactor">
    <cofactor evidence="6">
        <name>Zn(2+)</name>
        <dbReference type="ChEBI" id="CHEBI:29105"/>
    </cofactor>
    <text evidence="6">Binds 1 zinc ion per subunit.</text>
</comment>
<dbReference type="EMBL" id="CP001287">
    <property type="protein sequence ID" value="ACK67458.1"/>
    <property type="molecule type" value="Genomic_DNA"/>
</dbReference>
<dbReference type="GO" id="GO:0004222">
    <property type="term" value="F:metalloendopeptidase activity"/>
    <property type="evidence" value="ECO:0007669"/>
    <property type="project" value="InterPro"/>
</dbReference>
<evidence type="ECO:0000313" key="9">
    <source>
        <dbReference type="EMBL" id="ACK67458.1"/>
    </source>
</evidence>